<name>A0A803M2F7_CHEQI</name>
<keyword evidence="3" id="KW-1185">Reference proteome</keyword>
<evidence type="ECO:0000256" key="1">
    <source>
        <dbReference type="SAM" id="MobiDB-lite"/>
    </source>
</evidence>
<dbReference type="EnsemblPlants" id="AUR62022405-RA">
    <property type="protein sequence ID" value="AUR62022405-RA:cds"/>
    <property type="gene ID" value="AUR62022405"/>
</dbReference>
<feature type="compositionally biased region" description="Polar residues" evidence="1">
    <location>
        <begin position="336"/>
        <end position="346"/>
    </location>
</feature>
<dbReference type="PANTHER" id="PTHR47718">
    <property type="entry name" value="OS01G0519700 PROTEIN"/>
    <property type="match status" value="1"/>
</dbReference>
<dbReference type="PANTHER" id="PTHR47718:SF13">
    <property type="entry name" value="OS09G0290500 PROTEIN"/>
    <property type="match status" value="1"/>
</dbReference>
<organism evidence="2 3">
    <name type="scientific">Chenopodium quinoa</name>
    <name type="common">Quinoa</name>
    <dbReference type="NCBI Taxonomy" id="63459"/>
    <lineage>
        <taxon>Eukaryota</taxon>
        <taxon>Viridiplantae</taxon>
        <taxon>Streptophyta</taxon>
        <taxon>Embryophyta</taxon>
        <taxon>Tracheophyta</taxon>
        <taxon>Spermatophyta</taxon>
        <taxon>Magnoliopsida</taxon>
        <taxon>eudicotyledons</taxon>
        <taxon>Gunneridae</taxon>
        <taxon>Pentapetalae</taxon>
        <taxon>Caryophyllales</taxon>
        <taxon>Chenopodiaceae</taxon>
        <taxon>Chenopodioideae</taxon>
        <taxon>Atripliceae</taxon>
        <taxon>Chenopodium</taxon>
    </lineage>
</organism>
<dbReference type="Proteomes" id="UP000596660">
    <property type="component" value="Unplaced"/>
</dbReference>
<evidence type="ECO:0000313" key="2">
    <source>
        <dbReference type="EnsemblPlants" id="AUR62022405-RA:cds"/>
    </source>
</evidence>
<evidence type="ECO:0000313" key="3">
    <source>
        <dbReference type="Proteomes" id="UP000596660"/>
    </source>
</evidence>
<protein>
    <submittedName>
        <fullName evidence="2">Uncharacterized protein</fullName>
    </submittedName>
</protein>
<feature type="compositionally biased region" description="Basic residues" evidence="1">
    <location>
        <begin position="319"/>
        <end position="329"/>
    </location>
</feature>
<accession>A0A803M2F7</accession>
<proteinExistence type="predicted"/>
<sequence length="377" mass="43283">MLQYNQQIVELHAEGSDDSGGYCTPDEQEEKGDVSMEGFGMVLAQSAYKMVQGVKVYAGLLENGKWELKIVELKHTNHIPTPSKALLVPKYRMAELERMSYVRRRLEFGDNVGISSSTMHNMLASERNSLYNMPFTKMDLHNLRARQKKLKFKDERLVDGNSAVYLRGLVTDFKIEETFRNVYTDAKFVEVQRECKRLMYCNCSSINKELGEGCYEHIIKDIVCVYSDFDKKEKPINRHCINALEVQQISDVPKKYILDSEKDEALTMVIAGLKELEMKPTLGGIKDPPTNRGLGCVRSSRFMTTFEEVCRQKEAQRKHYDKKRRKDRAKQREQGATEQLSHQGVTTLASEDMVGNYLISTGCDSEEHMFIPEDELI</sequence>
<dbReference type="AlphaFoldDB" id="A0A803M2F7"/>
<reference evidence="2" key="2">
    <citation type="submission" date="2021-03" db="UniProtKB">
        <authorList>
            <consortium name="EnsemblPlants"/>
        </authorList>
    </citation>
    <scope>IDENTIFICATION</scope>
</reference>
<reference evidence="2" key="1">
    <citation type="journal article" date="2017" name="Nature">
        <title>The genome of Chenopodium quinoa.</title>
        <authorList>
            <person name="Jarvis D.E."/>
            <person name="Ho Y.S."/>
            <person name="Lightfoot D.J."/>
            <person name="Schmoeckel S.M."/>
            <person name="Li B."/>
            <person name="Borm T.J.A."/>
            <person name="Ohyanagi H."/>
            <person name="Mineta K."/>
            <person name="Michell C.T."/>
            <person name="Saber N."/>
            <person name="Kharbatia N.M."/>
            <person name="Rupper R.R."/>
            <person name="Sharp A.R."/>
            <person name="Dally N."/>
            <person name="Boughton B.A."/>
            <person name="Woo Y.H."/>
            <person name="Gao G."/>
            <person name="Schijlen E.G.W.M."/>
            <person name="Guo X."/>
            <person name="Momin A.A."/>
            <person name="Negrao S."/>
            <person name="Al-Babili S."/>
            <person name="Gehring C."/>
            <person name="Roessner U."/>
            <person name="Jung C."/>
            <person name="Murphy K."/>
            <person name="Arold S.T."/>
            <person name="Gojobori T."/>
            <person name="van der Linden C.G."/>
            <person name="van Loo E.N."/>
            <person name="Jellen E.N."/>
            <person name="Maughan P.J."/>
            <person name="Tester M."/>
        </authorList>
    </citation>
    <scope>NUCLEOTIDE SEQUENCE [LARGE SCALE GENOMIC DNA]</scope>
    <source>
        <strain evidence="2">cv. PI 614886</strain>
    </source>
</reference>
<feature type="region of interest" description="Disordered" evidence="1">
    <location>
        <begin position="317"/>
        <end position="346"/>
    </location>
</feature>
<dbReference type="Gramene" id="AUR62022405-RA">
    <property type="protein sequence ID" value="AUR62022405-RA:cds"/>
    <property type="gene ID" value="AUR62022405"/>
</dbReference>